<evidence type="ECO:0000256" key="1">
    <source>
        <dbReference type="SAM" id="Phobius"/>
    </source>
</evidence>
<dbReference type="EMBL" id="LSYV01000016">
    <property type="protein sequence ID" value="KXZ50630.1"/>
    <property type="molecule type" value="Genomic_DNA"/>
</dbReference>
<sequence>MSTPSTSGRGNPYLLFYHQHKVLVWGAAAAAAVTLYAAYQGSADPRKKRPPSQLQRLRKLLADYSAAAQAFGDTAALVSSDLQQFLQSESSELPQSLRQLNKLLQSPQLQETVATCSASVCRGVASAVGNAQCGCDGDAAAPGGGRPPVLDTILEAALSDRGRGLIGMAVGVAARNAAVAACDFIERRMDAASAPSTCSSSAGTPASPRSPAAFAAAVKDLLASLSGGRGEQLLALLLTKSIRAAVTSYVDATAGRGSSLADGLVSTLTKPETRDALTDLSVFQTST</sequence>
<dbReference type="InterPro" id="IPR019141">
    <property type="entry name" value="DUF2045"/>
</dbReference>
<protein>
    <recommendedName>
        <fullName evidence="4">Protein PHLOEM PROTEIN 2-LIKE A10</fullName>
    </recommendedName>
</protein>
<keyword evidence="1" id="KW-0472">Membrane</keyword>
<proteinExistence type="predicted"/>
<dbReference type="AlphaFoldDB" id="A0A150GMQ6"/>
<keyword evidence="1" id="KW-0812">Transmembrane</keyword>
<dbReference type="OrthoDB" id="1641131at2759"/>
<comment type="caution">
    <text evidence="2">The sequence shown here is derived from an EMBL/GenBank/DDBJ whole genome shotgun (WGS) entry which is preliminary data.</text>
</comment>
<name>A0A150GMQ6_GONPE</name>
<dbReference type="Proteomes" id="UP000075714">
    <property type="component" value="Unassembled WGS sequence"/>
</dbReference>
<keyword evidence="3" id="KW-1185">Reference proteome</keyword>
<organism evidence="2 3">
    <name type="scientific">Gonium pectorale</name>
    <name type="common">Green alga</name>
    <dbReference type="NCBI Taxonomy" id="33097"/>
    <lineage>
        <taxon>Eukaryota</taxon>
        <taxon>Viridiplantae</taxon>
        <taxon>Chlorophyta</taxon>
        <taxon>core chlorophytes</taxon>
        <taxon>Chlorophyceae</taxon>
        <taxon>CS clade</taxon>
        <taxon>Chlamydomonadales</taxon>
        <taxon>Volvocaceae</taxon>
        <taxon>Gonium</taxon>
    </lineage>
</organism>
<keyword evidence="1" id="KW-1133">Transmembrane helix</keyword>
<dbReference type="STRING" id="33097.A0A150GMQ6"/>
<evidence type="ECO:0008006" key="4">
    <source>
        <dbReference type="Google" id="ProtNLM"/>
    </source>
</evidence>
<dbReference type="PANTHER" id="PTHR21477">
    <property type="entry name" value="ZGC:172139"/>
    <property type="match status" value="1"/>
</dbReference>
<reference evidence="3" key="1">
    <citation type="journal article" date="2016" name="Nat. Commun.">
        <title>The Gonium pectorale genome demonstrates co-option of cell cycle regulation during the evolution of multicellularity.</title>
        <authorList>
            <person name="Hanschen E.R."/>
            <person name="Marriage T.N."/>
            <person name="Ferris P.J."/>
            <person name="Hamaji T."/>
            <person name="Toyoda A."/>
            <person name="Fujiyama A."/>
            <person name="Neme R."/>
            <person name="Noguchi H."/>
            <person name="Minakuchi Y."/>
            <person name="Suzuki M."/>
            <person name="Kawai-Toyooka H."/>
            <person name="Smith D.R."/>
            <person name="Sparks H."/>
            <person name="Anderson J."/>
            <person name="Bakaric R."/>
            <person name="Luria V."/>
            <person name="Karger A."/>
            <person name="Kirschner M.W."/>
            <person name="Durand P.M."/>
            <person name="Michod R.E."/>
            <person name="Nozaki H."/>
            <person name="Olson B.J."/>
        </authorList>
    </citation>
    <scope>NUCLEOTIDE SEQUENCE [LARGE SCALE GENOMIC DNA]</scope>
    <source>
        <strain evidence="3">NIES-2863</strain>
    </source>
</reference>
<gene>
    <name evidence="2" type="ORF">GPECTOR_15g314</name>
</gene>
<evidence type="ECO:0000313" key="2">
    <source>
        <dbReference type="EMBL" id="KXZ50630.1"/>
    </source>
</evidence>
<dbReference type="PANTHER" id="PTHR21477:SF12">
    <property type="entry name" value="PROTEIN PHLOEM PROTEIN 2-LIKE A10"/>
    <property type="match status" value="1"/>
</dbReference>
<accession>A0A150GMQ6</accession>
<evidence type="ECO:0000313" key="3">
    <source>
        <dbReference type="Proteomes" id="UP000075714"/>
    </source>
</evidence>
<feature type="transmembrane region" description="Helical" evidence="1">
    <location>
        <begin position="22"/>
        <end position="39"/>
    </location>
</feature>